<keyword evidence="1" id="KW-1133">Transmembrane helix</keyword>
<reference evidence="3 4" key="1">
    <citation type="submission" date="2024-04" db="EMBL/GenBank/DDBJ databases">
        <title>Novel species of the genus Ideonella isolated from streams.</title>
        <authorList>
            <person name="Lu H."/>
        </authorList>
    </citation>
    <scope>NUCLEOTIDE SEQUENCE [LARGE SCALE GENOMIC DNA]</scope>
    <source>
        <strain evidence="3 4">LYT19W</strain>
    </source>
</reference>
<dbReference type="Pfam" id="PF05226">
    <property type="entry name" value="CHASE2"/>
    <property type="match status" value="1"/>
</dbReference>
<evidence type="ECO:0000313" key="3">
    <source>
        <dbReference type="EMBL" id="MEK8046839.1"/>
    </source>
</evidence>
<keyword evidence="3" id="KW-0456">Lyase</keyword>
<dbReference type="SMART" id="SM00044">
    <property type="entry name" value="CYCc"/>
    <property type="match status" value="1"/>
</dbReference>
<dbReference type="SMART" id="SM01080">
    <property type="entry name" value="CHASE2"/>
    <property type="match status" value="1"/>
</dbReference>
<evidence type="ECO:0000256" key="1">
    <source>
        <dbReference type="SAM" id="Phobius"/>
    </source>
</evidence>
<dbReference type="Pfam" id="PF00211">
    <property type="entry name" value="Guanylate_cyc"/>
    <property type="match status" value="1"/>
</dbReference>
<accession>A0ABU9C4N9</accession>
<dbReference type="EC" id="4.6.1.-" evidence="3"/>
<evidence type="ECO:0000259" key="2">
    <source>
        <dbReference type="PROSITE" id="PS50125"/>
    </source>
</evidence>
<dbReference type="InterPro" id="IPR029787">
    <property type="entry name" value="Nucleotide_cyclase"/>
</dbReference>
<dbReference type="PROSITE" id="PS50125">
    <property type="entry name" value="GUANYLATE_CYCLASE_2"/>
    <property type="match status" value="1"/>
</dbReference>
<protein>
    <submittedName>
        <fullName evidence="3">Adenylate/guanylate cyclase domain-containing protein</fullName>
        <ecNumber evidence="3">4.6.1.-</ecNumber>
    </submittedName>
</protein>
<dbReference type="SUPFAM" id="SSF55073">
    <property type="entry name" value="Nucleotide cyclase"/>
    <property type="match status" value="1"/>
</dbReference>
<dbReference type="InterPro" id="IPR007890">
    <property type="entry name" value="CHASE2"/>
</dbReference>
<feature type="transmembrane region" description="Helical" evidence="1">
    <location>
        <begin position="396"/>
        <end position="415"/>
    </location>
</feature>
<dbReference type="RefSeq" id="WP_341399135.1">
    <property type="nucleotide sequence ID" value="NZ_JBBUTI010000006.1"/>
</dbReference>
<proteinExistence type="predicted"/>
<evidence type="ECO:0000313" key="4">
    <source>
        <dbReference type="Proteomes" id="UP001379945"/>
    </source>
</evidence>
<sequence length="740" mass="78330">MHTRGPARLVAWLATGLLAGLGCWHAAVSPIAPLTRLELATADWRTQALLPARGQPHPDIVIVDIDDDSLQAIGHWPWPRGRMAALVTELTTRQRAAVVGLDVVFPEPDDGHWATLSSALAQQGLGDQTLSGRLRQSLDQDRLLAQALQGRPVVMGYYLTAQPGARSIGPQPPALAPSPPLTGPRWTSRVTNVGPLSEASADAGFFNVVPDADSLIREVPAVASLDGRLLPSLSLAMLRSATGHPRIEALMTAAPDANGARALTGLRVTQADGATRTLALDENQAWHVPYRGHGGRDGGGFRYISASAVIAGQLPEHALANKLVLIGSSATGMSDLRATPVHPAMPGVEIHAHVLAGLLDGTLAVRPAWAAGYEVCLMVLSLGLATWAALTLAAPWAVGAMVGLSVTMVAGNVLALTKGGLVLPLGAALALGLVLLLVLLGVNYVNAWHSRRSLMHLFNQYLPPARAREVSMLPASAQITAENRELTVLFCDLQGFSGLAEELSPDALRDLLNLYFSRVTEVVHAHEGTVDKFIGDAVMAFWGAPLAQPDHARRAVMAALELSTAVASLNEELVRRKLPTVHYGIGMATGVVCVGDLGSRLRRSYTAVGDAVNIAARLEAMTRQAGVNLLVSEDTRQACAEALPDVVWAEVDRCQVRGRHQSVTVFTPLKAAAADRLKIDAQLRLWALALEAQRQQHAMDAATHLQALRELLDAAPHSSGPLASLAANLTAQLDTPPAPE</sequence>
<keyword evidence="1" id="KW-0472">Membrane</keyword>
<organism evidence="3 4">
    <name type="scientific">Ideonella margarita</name>
    <dbReference type="NCBI Taxonomy" id="2984191"/>
    <lineage>
        <taxon>Bacteria</taxon>
        <taxon>Pseudomonadati</taxon>
        <taxon>Pseudomonadota</taxon>
        <taxon>Betaproteobacteria</taxon>
        <taxon>Burkholderiales</taxon>
        <taxon>Sphaerotilaceae</taxon>
        <taxon>Ideonella</taxon>
    </lineage>
</organism>
<dbReference type="Gene3D" id="3.30.70.1230">
    <property type="entry name" value="Nucleotide cyclase"/>
    <property type="match status" value="1"/>
</dbReference>
<dbReference type="EMBL" id="JBBUTI010000006">
    <property type="protein sequence ID" value="MEK8046839.1"/>
    <property type="molecule type" value="Genomic_DNA"/>
</dbReference>
<feature type="domain" description="Guanylate cyclase" evidence="2">
    <location>
        <begin position="487"/>
        <end position="619"/>
    </location>
</feature>
<dbReference type="CDD" id="cd07302">
    <property type="entry name" value="CHD"/>
    <property type="match status" value="1"/>
</dbReference>
<keyword evidence="1" id="KW-0812">Transmembrane</keyword>
<gene>
    <name evidence="3" type="ORF">AACH00_10800</name>
</gene>
<comment type="caution">
    <text evidence="3">The sequence shown here is derived from an EMBL/GenBank/DDBJ whole genome shotgun (WGS) entry which is preliminary data.</text>
</comment>
<dbReference type="GO" id="GO:0016829">
    <property type="term" value="F:lyase activity"/>
    <property type="evidence" value="ECO:0007669"/>
    <property type="project" value="UniProtKB-KW"/>
</dbReference>
<feature type="transmembrane region" description="Helical" evidence="1">
    <location>
        <begin position="421"/>
        <end position="445"/>
    </location>
</feature>
<dbReference type="PROSITE" id="PS51257">
    <property type="entry name" value="PROKAR_LIPOPROTEIN"/>
    <property type="match status" value="1"/>
</dbReference>
<keyword evidence="4" id="KW-1185">Reference proteome</keyword>
<dbReference type="Proteomes" id="UP001379945">
    <property type="component" value="Unassembled WGS sequence"/>
</dbReference>
<dbReference type="PANTHER" id="PTHR43081:SF1">
    <property type="entry name" value="ADENYLATE CYCLASE, TERMINAL-DIFFERENTIATION SPECIFIC"/>
    <property type="match status" value="1"/>
</dbReference>
<dbReference type="InterPro" id="IPR001054">
    <property type="entry name" value="A/G_cyclase"/>
</dbReference>
<dbReference type="InterPro" id="IPR050697">
    <property type="entry name" value="Adenylyl/Guanylyl_Cyclase_3/4"/>
</dbReference>
<dbReference type="PANTHER" id="PTHR43081">
    <property type="entry name" value="ADENYLATE CYCLASE, TERMINAL-DIFFERENTIATION SPECIFIC-RELATED"/>
    <property type="match status" value="1"/>
</dbReference>
<name>A0ABU9C4N9_9BURK</name>